<sequence>MINYKKPITLLYLKKNSTSWMQISKQTQTIRDSANKKIRMLGNKYYNVKLLFEQLHLKRDRLFLVGRELEEEFKSKKKVGHLLTQAKRMKECIIAWYTEFLYDEIFQKNSIVIRRLLGVDSLIKDDDHEKEELDQPTAQIEFSPPNNQSTQADIIDSNDIEDKKSAILIDNSSLLTNLKFNKEIDSIDDDDYINMENKANDGEDQDQNLNFNFSQLLNF</sequence>
<reference evidence="1 2" key="1">
    <citation type="submission" date="2024-04" db="EMBL/GenBank/DDBJ databases">
        <title>Tritrichomonas musculus Genome.</title>
        <authorList>
            <person name="Alves-Ferreira E."/>
            <person name="Grigg M."/>
            <person name="Lorenzi H."/>
            <person name="Galac M."/>
        </authorList>
    </citation>
    <scope>NUCLEOTIDE SEQUENCE [LARGE SCALE GENOMIC DNA]</scope>
    <source>
        <strain evidence="1 2">EAF2021</strain>
    </source>
</reference>
<dbReference type="Proteomes" id="UP001470230">
    <property type="component" value="Unassembled WGS sequence"/>
</dbReference>
<name>A0ABR2L9V5_9EUKA</name>
<evidence type="ECO:0000313" key="2">
    <source>
        <dbReference type="Proteomes" id="UP001470230"/>
    </source>
</evidence>
<evidence type="ECO:0000313" key="1">
    <source>
        <dbReference type="EMBL" id="KAK8900146.1"/>
    </source>
</evidence>
<dbReference type="EMBL" id="JAPFFF010000001">
    <property type="protein sequence ID" value="KAK8900146.1"/>
    <property type="molecule type" value="Genomic_DNA"/>
</dbReference>
<comment type="caution">
    <text evidence="1">The sequence shown here is derived from an EMBL/GenBank/DDBJ whole genome shotgun (WGS) entry which is preliminary data.</text>
</comment>
<keyword evidence="2" id="KW-1185">Reference proteome</keyword>
<accession>A0ABR2L9V5</accession>
<organism evidence="1 2">
    <name type="scientific">Tritrichomonas musculus</name>
    <dbReference type="NCBI Taxonomy" id="1915356"/>
    <lineage>
        <taxon>Eukaryota</taxon>
        <taxon>Metamonada</taxon>
        <taxon>Parabasalia</taxon>
        <taxon>Tritrichomonadida</taxon>
        <taxon>Tritrichomonadidae</taxon>
        <taxon>Tritrichomonas</taxon>
    </lineage>
</organism>
<protein>
    <submittedName>
        <fullName evidence="1">Uncharacterized protein</fullName>
    </submittedName>
</protein>
<gene>
    <name evidence="1" type="ORF">M9Y10_002469</name>
</gene>
<proteinExistence type="predicted"/>